<proteinExistence type="inferred from homology"/>
<keyword evidence="8" id="KW-0378">Hydrolase</keyword>
<evidence type="ECO:0000256" key="1">
    <source>
        <dbReference type="ARBA" id="ARBA00001947"/>
    </source>
</evidence>
<dbReference type="Pfam" id="PF02163">
    <property type="entry name" value="Peptidase_M50"/>
    <property type="match status" value="1"/>
</dbReference>
<comment type="similarity">
    <text evidence="3">Belongs to the peptidase M50B family.</text>
</comment>
<keyword evidence="9" id="KW-0862">Zinc</keyword>
<evidence type="ECO:0000256" key="8">
    <source>
        <dbReference type="ARBA" id="ARBA00022801"/>
    </source>
</evidence>
<evidence type="ECO:0000256" key="10">
    <source>
        <dbReference type="ARBA" id="ARBA00022989"/>
    </source>
</evidence>
<dbReference type="EMBL" id="DVGA01000021">
    <property type="protein sequence ID" value="HIQ77920.1"/>
    <property type="molecule type" value="Genomic_DNA"/>
</dbReference>
<keyword evidence="12 13" id="KW-0472">Membrane</keyword>
<reference evidence="15" key="2">
    <citation type="journal article" date="2021" name="PeerJ">
        <title>Extensive microbial diversity within the chicken gut microbiome revealed by metagenomics and culture.</title>
        <authorList>
            <person name="Gilroy R."/>
            <person name="Ravi A."/>
            <person name="Getino M."/>
            <person name="Pursley I."/>
            <person name="Horton D.L."/>
            <person name="Alikhan N.F."/>
            <person name="Baker D."/>
            <person name="Gharbi K."/>
            <person name="Hall N."/>
            <person name="Watson M."/>
            <person name="Adriaenssens E.M."/>
            <person name="Foster-Nyarko E."/>
            <person name="Jarju S."/>
            <person name="Secka A."/>
            <person name="Antonio M."/>
            <person name="Oren A."/>
            <person name="Chaudhuri R.R."/>
            <person name="La Ragione R."/>
            <person name="Hildebrand F."/>
            <person name="Pallen M.J."/>
        </authorList>
    </citation>
    <scope>NUCLEOTIDE SEQUENCE</scope>
    <source>
        <strain evidence="15">ChiBcolR7-354</strain>
    </source>
</reference>
<keyword evidence="5 15" id="KW-0645">Protease</keyword>
<dbReference type="AlphaFoldDB" id="A0A9D0ZCP7"/>
<comment type="cofactor">
    <cofactor evidence="1">
        <name>Zn(2+)</name>
        <dbReference type="ChEBI" id="CHEBI:29105"/>
    </cofactor>
</comment>
<keyword evidence="4" id="KW-1003">Cell membrane</keyword>
<sequence>MHTLQAIWRGLDWSYLIEIALSVIPALICITLHECAHGYAAYRLGDDTAKRMGRLTLNPLKHIDLAGLVMMVVFRFGWAKPVPVDMRKFKNPRRDMAVTAAAGPLMNLFICLIALFLYGLSAPAAYSRGGALYYLNEGLYLTAYLSLALALFNIIPIPPLDGSKVLYSFLSDRAYMQLMRYERYGTIFLFALIILGDLSGLNPLGRVTGWVFNRLFAVADWGFGLALRLM</sequence>
<name>A0A9D0ZCP7_9FIRM</name>
<dbReference type="PANTHER" id="PTHR35864">
    <property type="entry name" value="ZINC METALLOPROTEASE MJ0611-RELATED"/>
    <property type="match status" value="1"/>
</dbReference>
<dbReference type="InterPro" id="IPR008915">
    <property type="entry name" value="Peptidase_M50"/>
</dbReference>
<evidence type="ECO:0000259" key="14">
    <source>
        <dbReference type="Pfam" id="PF02163"/>
    </source>
</evidence>
<evidence type="ECO:0000256" key="13">
    <source>
        <dbReference type="SAM" id="Phobius"/>
    </source>
</evidence>
<feature type="domain" description="Peptidase M50" evidence="14">
    <location>
        <begin position="139"/>
        <end position="192"/>
    </location>
</feature>
<comment type="caution">
    <text evidence="15">The sequence shown here is derived from an EMBL/GenBank/DDBJ whole genome shotgun (WGS) entry which is preliminary data.</text>
</comment>
<dbReference type="Proteomes" id="UP000824262">
    <property type="component" value="Unassembled WGS sequence"/>
</dbReference>
<protein>
    <submittedName>
        <fullName evidence="15">Site-2 protease family protein</fullName>
    </submittedName>
</protein>
<evidence type="ECO:0000256" key="5">
    <source>
        <dbReference type="ARBA" id="ARBA00022670"/>
    </source>
</evidence>
<comment type="subcellular location">
    <subcellularLocation>
        <location evidence="2">Cell membrane</location>
        <topology evidence="2">Multi-pass membrane protein</topology>
    </subcellularLocation>
</comment>
<evidence type="ECO:0000256" key="9">
    <source>
        <dbReference type="ARBA" id="ARBA00022833"/>
    </source>
</evidence>
<keyword evidence="10 13" id="KW-1133">Transmembrane helix</keyword>
<dbReference type="InterPro" id="IPR052348">
    <property type="entry name" value="Metallopeptidase_M50B"/>
</dbReference>
<organism evidence="15 16">
    <name type="scientific">Candidatus Scatomorpha intestinavium</name>
    <dbReference type="NCBI Taxonomy" id="2840922"/>
    <lineage>
        <taxon>Bacteria</taxon>
        <taxon>Bacillati</taxon>
        <taxon>Bacillota</taxon>
        <taxon>Clostridia</taxon>
        <taxon>Eubacteriales</taxon>
        <taxon>Candidatus Scatomorpha</taxon>
    </lineage>
</organism>
<evidence type="ECO:0000313" key="16">
    <source>
        <dbReference type="Proteomes" id="UP000824262"/>
    </source>
</evidence>
<feature type="transmembrane region" description="Helical" evidence="13">
    <location>
        <begin position="98"/>
        <end position="118"/>
    </location>
</feature>
<keyword evidence="11" id="KW-0482">Metalloprotease</keyword>
<evidence type="ECO:0000256" key="7">
    <source>
        <dbReference type="ARBA" id="ARBA00022723"/>
    </source>
</evidence>
<keyword evidence="7" id="KW-0479">Metal-binding</keyword>
<evidence type="ECO:0000313" key="15">
    <source>
        <dbReference type="EMBL" id="HIQ77920.1"/>
    </source>
</evidence>
<evidence type="ECO:0000256" key="2">
    <source>
        <dbReference type="ARBA" id="ARBA00004651"/>
    </source>
</evidence>
<evidence type="ECO:0000256" key="11">
    <source>
        <dbReference type="ARBA" id="ARBA00023049"/>
    </source>
</evidence>
<dbReference type="CDD" id="cd06158">
    <property type="entry name" value="S2P-M50_like_1"/>
    <property type="match status" value="1"/>
</dbReference>
<dbReference type="PANTHER" id="PTHR35864:SF1">
    <property type="entry name" value="ZINC METALLOPROTEASE YWHC-RELATED"/>
    <property type="match status" value="1"/>
</dbReference>
<evidence type="ECO:0000256" key="4">
    <source>
        <dbReference type="ARBA" id="ARBA00022475"/>
    </source>
</evidence>
<evidence type="ECO:0000256" key="6">
    <source>
        <dbReference type="ARBA" id="ARBA00022692"/>
    </source>
</evidence>
<dbReference type="GO" id="GO:0005886">
    <property type="term" value="C:plasma membrane"/>
    <property type="evidence" value="ECO:0007669"/>
    <property type="project" value="UniProtKB-SubCell"/>
</dbReference>
<dbReference type="GO" id="GO:0046872">
    <property type="term" value="F:metal ion binding"/>
    <property type="evidence" value="ECO:0007669"/>
    <property type="project" value="UniProtKB-KW"/>
</dbReference>
<dbReference type="GO" id="GO:0008237">
    <property type="term" value="F:metallopeptidase activity"/>
    <property type="evidence" value="ECO:0007669"/>
    <property type="project" value="UniProtKB-KW"/>
</dbReference>
<feature type="transmembrane region" description="Helical" evidence="13">
    <location>
        <begin position="60"/>
        <end position="78"/>
    </location>
</feature>
<keyword evidence="6 13" id="KW-0812">Transmembrane</keyword>
<reference evidence="15" key="1">
    <citation type="submission" date="2020-10" db="EMBL/GenBank/DDBJ databases">
        <authorList>
            <person name="Gilroy R."/>
        </authorList>
    </citation>
    <scope>NUCLEOTIDE SEQUENCE</scope>
    <source>
        <strain evidence="15">ChiBcolR7-354</strain>
    </source>
</reference>
<feature type="transmembrane region" description="Helical" evidence="13">
    <location>
        <begin position="181"/>
        <end position="201"/>
    </location>
</feature>
<evidence type="ECO:0000256" key="12">
    <source>
        <dbReference type="ARBA" id="ARBA00023136"/>
    </source>
</evidence>
<dbReference type="GO" id="GO:0006508">
    <property type="term" value="P:proteolysis"/>
    <property type="evidence" value="ECO:0007669"/>
    <property type="project" value="UniProtKB-KW"/>
</dbReference>
<evidence type="ECO:0000256" key="3">
    <source>
        <dbReference type="ARBA" id="ARBA00007931"/>
    </source>
</evidence>
<feature type="transmembrane region" description="Helical" evidence="13">
    <location>
        <begin position="15"/>
        <end position="40"/>
    </location>
</feature>
<gene>
    <name evidence="15" type="ORF">IAB77_01520</name>
</gene>
<accession>A0A9D0ZCP7</accession>
<feature type="transmembrane region" description="Helical" evidence="13">
    <location>
        <begin position="138"/>
        <end position="160"/>
    </location>
</feature>
<dbReference type="InterPro" id="IPR044537">
    <property type="entry name" value="Rip2-like"/>
</dbReference>